<keyword evidence="3" id="KW-0479">Metal-binding</keyword>
<evidence type="ECO:0000256" key="10">
    <source>
        <dbReference type="ARBA" id="ARBA00023014"/>
    </source>
</evidence>
<keyword evidence="13" id="KW-0413">Isomerase</keyword>
<dbReference type="Gene3D" id="3.40.50.300">
    <property type="entry name" value="P-loop containing nucleotide triphosphate hydrolases"/>
    <property type="match status" value="2"/>
</dbReference>
<feature type="non-terminal residue" evidence="18">
    <location>
        <position position="746"/>
    </location>
</feature>
<dbReference type="GO" id="GO:0005634">
    <property type="term" value="C:nucleus"/>
    <property type="evidence" value="ECO:0000318"/>
    <property type="project" value="GO_Central"/>
</dbReference>
<evidence type="ECO:0000256" key="7">
    <source>
        <dbReference type="ARBA" id="ARBA00022806"/>
    </source>
</evidence>
<dbReference type="FunFam" id="3.40.50.300:FF:000431">
    <property type="entry name" value="Regulator of telomere elongation helicase 1"/>
    <property type="match status" value="1"/>
</dbReference>
<organism evidence="18 19">
    <name type="scientific">Thalassiosira pseudonana</name>
    <name type="common">Marine diatom</name>
    <name type="synonym">Cyclotella nana</name>
    <dbReference type="NCBI Taxonomy" id="35128"/>
    <lineage>
        <taxon>Eukaryota</taxon>
        <taxon>Sar</taxon>
        <taxon>Stramenopiles</taxon>
        <taxon>Ochrophyta</taxon>
        <taxon>Bacillariophyta</taxon>
        <taxon>Coscinodiscophyceae</taxon>
        <taxon>Thalassiosirophycidae</taxon>
        <taxon>Thalassiosirales</taxon>
        <taxon>Thalassiosiraceae</taxon>
        <taxon>Thalassiosira</taxon>
    </lineage>
</organism>
<evidence type="ECO:0000256" key="4">
    <source>
        <dbReference type="ARBA" id="ARBA00022741"/>
    </source>
</evidence>
<dbReference type="InterPro" id="IPR006555">
    <property type="entry name" value="ATP-dep_Helicase_C"/>
</dbReference>
<dbReference type="FunCoup" id="B8BYI1">
    <property type="interactions" value="275"/>
</dbReference>
<dbReference type="InterPro" id="IPR045028">
    <property type="entry name" value="DinG/Rad3-like"/>
</dbReference>
<keyword evidence="19" id="KW-1185">Reference proteome</keyword>
<dbReference type="STRING" id="35128.B8BYI1"/>
<evidence type="ECO:0000313" key="18">
    <source>
        <dbReference type="EMBL" id="EED93893.1"/>
    </source>
</evidence>
<dbReference type="SMART" id="SM00488">
    <property type="entry name" value="DEXDc2"/>
    <property type="match status" value="1"/>
</dbReference>
<name>B8BYI1_THAPS</name>
<evidence type="ECO:0000256" key="13">
    <source>
        <dbReference type="ARBA" id="ARBA00023235"/>
    </source>
</evidence>
<dbReference type="InterPro" id="IPR027417">
    <property type="entry name" value="P-loop_NTPase"/>
</dbReference>
<dbReference type="GO" id="GO:0051539">
    <property type="term" value="F:4 iron, 4 sulfur cluster binding"/>
    <property type="evidence" value="ECO:0007669"/>
    <property type="project" value="UniProtKB-KW"/>
</dbReference>
<evidence type="ECO:0000256" key="15">
    <source>
        <dbReference type="ARBA" id="ARBA00049360"/>
    </source>
</evidence>
<dbReference type="SMART" id="SM00491">
    <property type="entry name" value="HELICc2"/>
    <property type="match status" value="1"/>
</dbReference>
<keyword evidence="11" id="KW-0238">DNA-binding</keyword>
<reference evidence="18 19" key="2">
    <citation type="journal article" date="2008" name="Nature">
        <title>The Phaeodactylum genome reveals the evolutionary history of diatom genomes.</title>
        <authorList>
            <person name="Bowler C."/>
            <person name="Allen A.E."/>
            <person name="Badger J.H."/>
            <person name="Grimwood J."/>
            <person name="Jabbari K."/>
            <person name="Kuo A."/>
            <person name="Maheswari U."/>
            <person name="Martens C."/>
            <person name="Maumus F."/>
            <person name="Otillar R.P."/>
            <person name="Rayko E."/>
            <person name="Salamov A."/>
            <person name="Vandepoele K."/>
            <person name="Beszteri B."/>
            <person name="Gruber A."/>
            <person name="Heijde M."/>
            <person name="Katinka M."/>
            <person name="Mock T."/>
            <person name="Valentin K."/>
            <person name="Verret F."/>
            <person name="Berges J.A."/>
            <person name="Brownlee C."/>
            <person name="Cadoret J.P."/>
            <person name="Chiovitti A."/>
            <person name="Choi C.J."/>
            <person name="Coesel S."/>
            <person name="De Martino A."/>
            <person name="Detter J.C."/>
            <person name="Durkin C."/>
            <person name="Falciatore A."/>
            <person name="Fournet J."/>
            <person name="Haruta M."/>
            <person name="Huysman M.J."/>
            <person name="Jenkins B.D."/>
            <person name="Jiroutova K."/>
            <person name="Jorgensen R.E."/>
            <person name="Joubert Y."/>
            <person name="Kaplan A."/>
            <person name="Kroger N."/>
            <person name="Kroth P.G."/>
            <person name="La Roche J."/>
            <person name="Lindquist E."/>
            <person name="Lommer M."/>
            <person name="Martin-Jezequel V."/>
            <person name="Lopez P.J."/>
            <person name="Lucas S."/>
            <person name="Mangogna M."/>
            <person name="McGinnis K."/>
            <person name="Medlin L.K."/>
            <person name="Montsant A."/>
            <person name="Oudot-Le Secq M.P."/>
            <person name="Napoli C."/>
            <person name="Obornik M."/>
            <person name="Parker M.S."/>
            <person name="Petit J.L."/>
            <person name="Porcel B.M."/>
            <person name="Poulsen N."/>
            <person name="Robison M."/>
            <person name="Rychlewski L."/>
            <person name="Rynearson T.A."/>
            <person name="Schmutz J."/>
            <person name="Shapiro H."/>
            <person name="Siaut M."/>
            <person name="Stanley M."/>
            <person name="Sussman M.R."/>
            <person name="Taylor A.R."/>
            <person name="Vardi A."/>
            <person name="von Dassow P."/>
            <person name="Vyverman W."/>
            <person name="Willis A."/>
            <person name="Wyrwicz L.S."/>
            <person name="Rokhsar D.S."/>
            <person name="Weissenbach J."/>
            <person name="Armbrust E.V."/>
            <person name="Green B.R."/>
            <person name="Van de Peer Y."/>
            <person name="Grigoriev I.V."/>
        </authorList>
    </citation>
    <scope>NUCLEOTIDE SEQUENCE [LARGE SCALE GENOMIC DNA]</scope>
    <source>
        <strain evidence="18 19">CCMP1335</strain>
    </source>
</reference>
<keyword evidence="6" id="KW-0378">Hydrolase</keyword>
<keyword evidence="2" id="KW-0004">4Fe-4S</keyword>
<feature type="domain" description="Helicase ATP-binding" evidence="17">
    <location>
        <begin position="2"/>
        <end position="314"/>
    </location>
</feature>
<keyword evidence="8" id="KW-0067">ATP-binding</keyword>
<dbReference type="Pfam" id="PF13307">
    <property type="entry name" value="Helicase_C_2"/>
    <property type="match status" value="1"/>
</dbReference>
<dbReference type="PaxDb" id="35128-Thaps32522"/>
<dbReference type="HOGENOM" id="CLU_006515_4_1_1"/>
<dbReference type="GO" id="GO:0005524">
    <property type="term" value="F:ATP binding"/>
    <property type="evidence" value="ECO:0000318"/>
    <property type="project" value="GO_Central"/>
</dbReference>
<dbReference type="GO" id="GO:0045910">
    <property type="term" value="P:negative regulation of DNA recombination"/>
    <property type="evidence" value="ECO:0000318"/>
    <property type="project" value="GO_Central"/>
</dbReference>
<dbReference type="GO" id="GO:0010569">
    <property type="term" value="P:regulation of double-strand break repair via homologous recombination"/>
    <property type="evidence" value="ECO:0000318"/>
    <property type="project" value="GO_Central"/>
</dbReference>
<dbReference type="GO" id="GO:1904430">
    <property type="term" value="P:negative regulation of t-circle formation"/>
    <property type="evidence" value="ECO:0000318"/>
    <property type="project" value="GO_Central"/>
</dbReference>
<dbReference type="CDD" id="cd18788">
    <property type="entry name" value="SF2_C_XPD"/>
    <property type="match status" value="1"/>
</dbReference>
<keyword evidence="5" id="KW-0227">DNA damage</keyword>
<evidence type="ECO:0000256" key="6">
    <source>
        <dbReference type="ARBA" id="ARBA00022801"/>
    </source>
</evidence>
<dbReference type="Pfam" id="PF06733">
    <property type="entry name" value="DEAD_2"/>
    <property type="match status" value="1"/>
</dbReference>
<evidence type="ECO:0000256" key="3">
    <source>
        <dbReference type="ARBA" id="ARBA00022723"/>
    </source>
</evidence>
<dbReference type="AlphaFoldDB" id="B8BYI1"/>
<dbReference type="GO" id="GO:0046872">
    <property type="term" value="F:metal ion binding"/>
    <property type="evidence" value="ECO:0007669"/>
    <property type="project" value="UniProtKB-KW"/>
</dbReference>
<dbReference type="GO" id="GO:0006281">
    <property type="term" value="P:DNA repair"/>
    <property type="evidence" value="ECO:0007669"/>
    <property type="project" value="UniProtKB-KW"/>
</dbReference>
<dbReference type="eggNOG" id="KOG1132">
    <property type="taxonomic scope" value="Eukaryota"/>
</dbReference>
<evidence type="ECO:0000256" key="14">
    <source>
        <dbReference type="ARBA" id="ARBA00023242"/>
    </source>
</evidence>
<dbReference type="PROSITE" id="PS51193">
    <property type="entry name" value="HELICASE_ATP_BIND_2"/>
    <property type="match status" value="1"/>
</dbReference>
<dbReference type="GO" id="GO:0090657">
    <property type="term" value="P:telomeric loop disassembly"/>
    <property type="evidence" value="ECO:0000318"/>
    <property type="project" value="GO_Central"/>
</dbReference>
<keyword evidence="14" id="KW-0539">Nucleus</keyword>
<evidence type="ECO:0000256" key="12">
    <source>
        <dbReference type="ARBA" id="ARBA00023204"/>
    </source>
</evidence>
<comment type="subcellular location">
    <subcellularLocation>
        <location evidence="1">Nucleus</location>
    </subcellularLocation>
</comment>
<dbReference type="InterPro" id="IPR010614">
    <property type="entry name" value="RAD3-like_helicase_DEAD"/>
</dbReference>
<dbReference type="InterPro" id="IPR006554">
    <property type="entry name" value="Helicase-like_DEXD_c2"/>
</dbReference>
<dbReference type="InterPro" id="IPR014013">
    <property type="entry name" value="Helic_SF1/SF2_ATP-bd_DinG/Rad3"/>
</dbReference>
<evidence type="ECO:0000256" key="8">
    <source>
        <dbReference type="ARBA" id="ARBA00022840"/>
    </source>
</evidence>
<dbReference type="PANTHER" id="PTHR11472:SF34">
    <property type="entry name" value="REGULATOR OF TELOMERE ELONGATION HELICASE 1"/>
    <property type="match status" value="1"/>
</dbReference>
<accession>B8BYI1</accession>
<evidence type="ECO:0000256" key="5">
    <source>
        <dbReference type="ARBA" id="ARBA00022763"/>
    </source>
</evidence>
<gene>
    <name evidence="18" type="ORF">THAPSDRAFT_32522</name>
</gene>
<keyword evidence="7" id="KW-0347">Helicase</keyword>
<dbReference type="GO" id="GO:0003677">
    <property type="term" value="F:DNA binding"/>
    <property type="evidence" value="ECO:0007669"/>
    <property type="project" value="UniProtKB-KW"/>
</dbReference>
<dbReference type="EMBL" id="CM000640">
    <property type="protein sequence ID" value="EED93893.1"/>
    <property type="molecule type" value="Genomic_DNA"/>
</dbReference>
<dbReference type="SUPFAM" id="SSF52540">
    <property type="entry name" value="P-loop containing nucleoside triphosphate hydrolases"/>
    <property type="match status" value="1"/>
</dbReference>
<dbReference type="InterPro" id="IPR057498">
    <property type="entry name" value="Rtel1_ARCH"/>
</dbReference>
<dbReference type="InParanoid" id="B8BYI1"/>
<keyword evidence="12" id="KW-0234">DNA repair</keyword>
<dbReference type="GO" id="GO:0016818">
    <property type="term" value="F:hydrolase activity, acting on acid anhydrides, in phosphorus-containing anhydrides"/>
    <property type="evidence" value="ECO:0007669"/>
    <property type="project" value="InterPro"/>
</dbReference>
<evidence type="ECO:0000256" key="1">
    <source>
        <dbReference type="ARBA" id="ARBA00004123"/>
    </source>
</evidence>
<keyword evidence="4" id="KW-0547">Nucleotide-binding</keyword>
<dbReference type="NCBIfam" id="TIGR00604">
    <property type="entry name" value="rad3"/>
    <property type="match status" value="1"/>
</dbReference>
<comment type="catalytic activity">
    <reaction evidence="15">
        <text>ATP + H2O = ADP + phosphate + H(+)</text>
        <dbReference type="Rhea" id="RHEA:13065"/>
        <dbReference type="ChEBI" id="CHEBI:15377"/>
        <dbReference type="ChEBI" id="CHEBI:15378"/>
        <dbReference type="ChEBI" id="CHEBI:30616"/>
        <dbReference type="ChEBI" id="CHEBI:43474"/>
        <dbReference type="ChEBI" id="CHEBI:456216"/>
    </reaction>
</comment>
<evidence type="ECO:0000256" key="16">
    <source>
        <dbReference type="ARBA" id="ARBA00073810"/>
    </source>
</evidence>
<keyword evidence="10" id="KW-0411">Iron-sulfur</keyword>
<feature type="non-terminal residue" evidence="18">
    <location>
        <position position="1"/>
    </location>
</feature>
<dbReference type="GeneID" id="7449515"/>
<protein>
    <recommendedName>
        <fullName evidence="16">Regulator of telomere elongation helicase 1 homolog</fullName>
    </recommendedName>
</protein>
<evidence type="ECO:0000256" key="9">
    <source>
        <dbReference type="ARBA" id="ARBA00023004"/>
    </source>
</evidence>
<proteinExistence type="predicted"/>
<evidence type="ECO:0000313" key="19">
    <source>
        <dbReference type="Proteomes" id="UP000001449"/>
    </source>
</evidence>
<evidence type="ECO:0000256" key="11">
    <source>
        <dbReference type="ARBA" id="ARBA00023125"/>
    </source>
</evidence>
<dbReference type="GO" id="GO:0070182">
    <property type="term" value="F:DNA polymerase binding"/>
    <property type="evidence" value="ECO:0000318"/>
    <property type="project" value="GO_Central"/>
</dbReference>
<dbReference type="Proteomes" id="UP000001449">
    <property type="component" value="Chromosome 3"/>
</dbReference>
<dbReference type="RefSeq" id="XP_002288457.1">
    <property type="nucleotide sequence ID" value="XM_002288421.1"/>
</dbReference>
<dbReference type="PANTHER" id="PTHR11472">
    <property type="entry name" value="DNA REPAIR DEAD HELICASE RAD3/XP-D SUBFAMILY MEMBER"/>
    <property type="match status" value="1"/>
</dbReference>
<sequence>INNLQVHFPFRPYDVQTQYMKSVLNALQSSNHALLESPTGTGKTLCLLCSALAWQQGEKAKIRTSGVIATAPTVQPTGGDLSQNDGDGNAPALRTNKLPVIIYASRTHSQLSQVVRELKNTRYRPKHAVLGSREHMCVHPKVNPLVAKAKSSANAAPVSSSEVNHGCNKLNKERKCMFRNNLDEVLAGGEYEQPVLDMEDLVTVGKQYKVCPFYHTRSLIKDAELIFVPYNYLFDRDARESTLAEVDFANAVLIFDEAHNLEEFASESSSFDLSSSDIAGCVGEVQRAIQYLELNPDMGDGSKMKDNMLRLKSLFLRFEQYLLDGIMQGNQKMTSQGEVSHPGEYIFHVFREGAGITHANQAIFISFVRQVGDLIMEFKGNNASSGTPKLDHFGEWILLSSAKSYRVHVTKIDGNGGGGFAGGRTISYWCFAPALAMRELSFLKVRSILITSGTLSPLPSFSLELGLDFPVQLENDHVIQSDQIFVRVLGKGVSGKELSSKFGRRDDPEYILELGNTLGSLCRNIPGGVLVFFPSYSAMYNCIENHFMTTSETSTPWKRLLTRKAIVIEPRSTSDLSDAIAEFKRFIALPKSPGCFLFGICRGKVSEGIDFSDDMCRAVVVTGLPFAPYLDPKVKLKREFLDAARASEKARPVPSTLSGAEWYNQQAHRAVNQAIGRVIRHRNDYGAVLLLDHRFAQQSNRDGLSKWIRPYLRDETVGTATRGLVQFYKESKQKAGERIKIEYEKN</sequence>
<dbReference type="KEGG" id="tps:THAPSDRAFT_32522"/>
<keyword evidence="9" id="KW-0408">Iron</keyword>
<dbReference type="InterPro" id="IPR013020">
    <property type="entry name" value="Rad3/Chl1-like"/>
</dbReference>
<dbReference type="GO" id="GO:0003678">
    <property type="term" value="F:DNA helicase activity"/>
    <property type="evidence" value="ECO:0000318"/>
    <property type="project" value="GO_Central"/>
</dbReference>
<evidence type="ECO:0000259" key="17">
    <source>
        <dbReference type="PROSITE" id="PS51193"/>
    </source>
</evidence>
<dbReference type="OMA" id="NCATIVA"/>
<reference evidence="18 19" key="1">
    <citation type="journal article" date="2004" name="Science">
        <title>The genome of the diatom Thalassiosira pseudonana: ecology, evolution, and metabolism.</title>
        <authorList>
            <person name="Armbrust E.V."/>
            <person name="Berges J.A."/>
            <person name="Bowler C."/>
            <person name="Green B.R."/>
            <person name="Martinez D."/>
            <person name="Putnam N.H."/>
            <person name="Zhou S."/>
            <person name="Allen A.E."/>
            <person name="Apt K.E."/>
            <person name="Bechner M."/>
            <person name="Brzezinski M.A."/>
            <person name="Chaal B.K."/>
            <person name="Chiovitti A."/>
            <person name="Davis A.K."/>
            <person name="Demarest M.S."/>
            <person name="Detter J.C."/>
            <person name="Glavina T."/>
            <person name="Goodstein D."/>
            <person name="Hadi M.Z."/>
            <person name="Hellsten U."/>
            <person name="Hildebrand M."/>
            <person name="Jenkins B.D."/>
            <person name="Jurka J."/>
            <person name="Kapitonov V.V."/>
            <person name="Kroger N."/>
            <person name="Lau W.W."/>
            <person name="Lane T.W."/>
            <person name="Larimer F.W."/>
            <person name="Lippmeier J.C."/>
            <person name="Lucas S."/>
            <person name="Medina M."/>
            <person name="Montsant A."/>
            <person name="Obornik M."/>
            <person name="Parker M.S."/>
            <person name="Palenik B."/>
            <person name="Pazour G.J."/>
            <person name="Richardson P.M."/>
            <person name="Rynearson T.A."/>
            <person name="Saito M.A."/>
            <person name="Schwartz D.C."/>
            <person name="Thamatrakoln K."/>
            <person name="Valentin K."/>
            <person name="Vardi A."/>
            <person name="Wilkerson F.P."/>
            <person name="Rokhsar D.S."/>
        </authorList>
    </citation>
    <scope>NUCLEOTIDE SEQUENCE [LARGE SCALE GENOMIC DNA]</scope>
    <source>
        <strain evidence="18 19">CCMP1335</strain>
    </source>
</reference>
<evidence type="ECO:0000256" key="2">
    <source>
        <dbReference type="ARBA" id="ARBA00022485"/>
    </source>
</evidence>
<dbReference type="Pfam" id="PF23109">
    <property type="entry name" value="ARCH_RTEL1"/>
    <property type="match status" value="1"/>
</dbReference>